<dbReference type="CDD" id="cd00033">
    <property type="entry name" value="CCP"/>
    <property type="match status" value="2"/>
</dbReference>
<dbReference type="AlphaFoldDB" id="A0AAV9QTR9"/>
<evidence type="ECO:0000259" key="5">
    <source>
        <dbReference type="PROSITE" id="PS01180"/>
    </source>
</evidence>
<dbReference type="Pfam" id="PF00084">
    <property type="entry name" value="Sushi"/>
    <property type="match status" value="2"/>
</dbReference>
<dbReference type="SMART" id="SM00032">
    <property type="entry name" value="CCP"/>
    <property type="match status" value="2"/>
</dbReference>
<dbReference type="InterPro" id="IPR035976">
    <property type="entry name" value="Sushi/SCR/CCP_sf"/>
</dbReference>
<name>A0AAV9QTR9_9TELE</name>
<keyword evidence="3" id="KW-0768">Sushi</keyword>
<dbReference type="CDD" id="cd00041">
    <property type="entry name" value="CUB"/>
    <property type="match status" value="3"/>
</dbReference>
<feature type="domain" description="CUB" evidence="5">
    <location>
        <begin position="393"/>
        <end position="501"/>
    </location>
</feature>
<evidence type="ECO:0000256" key="2">
    <source>
        <dbReference type="ARBA" id="ARBA00023157"/>
    </source>
</evidence>
<dbReference type="SUPFAM" id="SSF49854">
    <property type="entry name" value="Spermadhesin, CUB domain"/>
    <property type="match status" value="3"/>
</dbReference>
<feature type="region of interest" description="Disordered" evidence="4">
    <location>
        <begin position="15"/>
        <end position="36"/>
    </location>
</feature>
<dbReference type="InterPro" id="IPR035914">
    <property type="entry name" value="Sperma_CUB_dom_sf"/>
</dbReference>
<dbReference type="InterPro" id="IPR000859">
    <property type="entry name" value="CUB_dom"/>
</dbReference>
<organism evidence="7 8">
    <name type="scientific">Crenichthys baileyi</name>
    <name type="common">White River springfish</name>
    <dbReference type="NCBI Taxonomy" id="28760"/>
    <lineage>
        <taxon>Eukaryota</taxon>
        <taxon>Metazoa</taxon>
        <taxon>Chordata</taxon>
        <taxon>Craniata</taxon>
        <taxon>Vertebrata</taxon>
        <taxon>Euteleostomi</taxon>
        <taxon>Actinopterygii</taxon>
        <taxon>Neopterygii</taxon>
        <taxon>Teleostei</taxon>
        <taxon>Neoteleostei</taxon>
        <taxon>Acanthomorphata</taxon>
        <taxon>Ovalentaria</taxon>
        <taxon>Atherinomorphae</taxon>
        <taxon>Cyprinodontiformes</taxon>
        <taxon>Goodeidae</taxon>
        <taxon>Crenichthys</taxon>
    </lineage>
</organism>
<dbReference type="Gene3D" id="2.60.120.290">
    <property type="entry name" value="Spermadhesin, CUB domain"/>
    <property type="match status" value="3"/>
</dbReference>
<feature type="compositionally biased region" description="Low complexity" evidence="4">
    <location>
        <begin position="16"/>
        <end position="27"/>
    </location>
</feature>
<feature type="domain" description="CUB" evidence="5">
    <location>
        <begin position="4"/>
        <end position="121"/>
    </location>
</feature>
<feature type="domain" description="Sushi" evidence="6">
    <location>
        <begin position="334"/>
        <end position="391"/>
    </location>
</feature>
<dbReference type="FunFam" id="2.10.70.10:FF:000002">
    <property type="entry name" value="CUB and Sushi multiple domains 3"/>
    <property type="match status" value="2"/>
</dbReference>
<dbReference type="PROSITE" id="PS01180">
    <property type="entry name" value="CUB"/>
    <property type="match status" value="3"/>
</dbReference>
<feature type="domain" description="CUB" evidence="5">
    <location>
        <begin position="220"/>
        <end position="331"/>
    </location>
</feature>
<keyword evidence="8" id="KW-1185">Reference proteome</keyword>
<dbReference type="SUPFAM" id="SSF57535">
    <property type="entry name" value="Complement control module/SCR domain"/>
    <property type="match status" value="2"/>
</dbReference>
<evidence type="ECO:0000259" key="6">
    <source>
        <dbReference type="PROSITE" id="PS50923"/>
    </source>
</evidence>
<comment type="caution">
    <text evidence="7">The sequence shown here is derived from an EMBL/GenBank/DDBJ whole genome shotgun (WGS) entry which is preliminary data.</text>
</comment>
<dbReference type="InterPro" id="IPR000436">
    <property type="entry name" value="Sushi_SCR_CCP_dom"/>
</dbReference>
<dbReference type="PANTHER" id="PTHR24251:SF37">
    <property type="entry name" value="CUB DOMAIN-CONTAINING PROTEIN"/>
    <property type="match status" value="1"/>
</dbReference>
<accession>A0AAV9QTR9</accession>
<sequence length="578" mass="63704">EDTCGGTLRGSSGLISSFDFPSSDSPGTAGGGGAGGLGSSRECKWTILADPGDTISLVFTEFQMDEKSDYLEIEGSKQPTIWLTGKNIPASIISNKNWLRLHFVTEGNHRHKGFRAQYQVKSSGELKSRGVKVLPGKDNTNKLSLMNEGGIKQVSNYCPDPGEPENGKRIGSDFSIGATAQFTCDDDHVLQGSKTITCQRVAEVFAAWSDHRPVCKVKTCGSNLQGPSGTFTSPNFPIQYESNSQCVWIITASDPNKVIQINFEEFDLEIGYDSLTIGDGGEVGDSKTIIQMLSGSFVPDLIVSMSHQMWLHLQSDESVGSIGFKINYKEIDKDSCGDPGTPLYGYKEGSGFLNGDILRFKCQFGFELIGERMITCQNNNQWSANIPICIFPCFSNFSAPMGTVLSPDYPEGYGNNLNCVWLIISEPGSRIHLAFNDFDLEPPYDFLTIKDGDQSETTMLGRFSGAEVPSHLTSNSNILQLEFQADHSMSGRGFNITYSRQQPHHHVSRSHHHPTILIKQGDGSAYRQQVTRVGQYGEDHNLVLHIEKTKELIVDFRKRSDPANPTPLCTLTSYRELR</sequence>
<feature type="disulfide bond" evidence="3">
    <location>
        <begin position="362"/>
        <end position="389"/>
    </location>
</feature>
<keyword evidence="1" id="KW-0677">Repeat</keyword>
<dbReference type="SMART" id="SM00042">
    <property type="entry name" value="CUB"/>
    <property type="match status" value="3"/>
</dbReference>
<evidence type="ECO:0000256" key="1">
    <source>
        <dbReference type="ARBA" id="ARBA00022737"/>
    </source>
</evidence>
<gene>
    <name evidence="7" type="primary">CSMD3_4</name>
    <name evidence="7" type="ORF">CRENBAI_010660</name>
</gene>
<evidence type="ECO:0000313" key="8">
    <source>
        <dbReference type="Proteomes" id="UP001311232"/>
    </source>
</evidence>
<dbReference type="Proteomes" id="UP001311232">
    <property type="component" value="Unassembled WGS sequence"/>
</dbReference>
<comment type="caution">
    <text evidence="3">Lacks conserved residue(s) required for the propagation of feature annotation.</text>
</comment>
<dbReference type="PROSITE" id="PS50923">
    <property type="entry name" value="SUSHI"/>
    <property type="match status" value="2"/>
</dbReference>
<keyword evidence="2 3" id="KW-1015">Disulfide bond</keyword>
<feature type="domain" description="Sushi" evidence="6">
    <location>
        <begin position="156"/>
        <end position="217"/>
    </location>
</feature>
<dbReference type="Gene3D" id="2.10.70.10">
    <property type="entry name" value="Complement Module, domain 1"/>
    <property type="match status" value="2"/>
</dbReference>
<evidence type="ECO:0000313" key="7">
    <source>
        <dbReference type="EMBL" id="KAK5600749.1"/>
    </source>
</evidence>
<protein>
    <submittedName>
        <fullName evidence="7">CUB and sushi domain-containing protein 3</fullName>
    </submittedName>
</protein>
<dbReference type="FunFam" id="2.60.120.290:FF:000001">
    <property type="entry name" value="CUB and sushi domain-containing protein 3 isoform X1"/>
    <property type="match status" value="2"/>
</dbReference>
<feature type="non-terminal residue" evidence="7">
    <location>
        <position position="1"/>
    </location>
</feature>
<reference evidence="7 8" key="1">
    <citation type="submission" date="2021-06" db="EMBL/GenBank/DDBJ databases">
        <authorList>
            <person name="Palmer J.M."/>
        </authorList>
    </citation>
    <scope>NUCLEOTIDE SEQUENCE [LARGE SCALE GENOMIC DNA]</scope>
    <source>
        <strain evidence="7 8">MEX-2019</strain>
        <tissue evidence="7">Muscle</tissue>
    </source>
</reference>
<proteinExistence type="predicted"/>
<dbReference type="EMBL" id="JAHHUM010002797">
    <property type="protein sequence ID" value="KAK5600749.1"/>
    <property type="molecule type" value="Genomic_DNA"/>
</dbReference>
<dbReference type="Pfam" id="PF00431">
    <property type="entry name" value="CUB"/>
    <property type="match status" value="3"/>
</dbReference>
<evidence type="ECO:0000256" key="4">
    <source>
        <dbReference type="SAM" id="MobiDB-lite"/>
    </source>
</evidence>
<evidence type="ECO:0000256" key="3">
    <source>
        <dbReference type="PROSITE-ProRule" id="PRU00302"/>
    </source>
</evidence>
<dbReference type="PANTHER" id="PTHR24251">
    <property type="entry name" value="OVOCHYMASE-RELATED"/>
    <property type="match status" value="1"/>
</dbReference>